<evidence type="ECO:0000313" key="1">
    <source>
        <dbReference type="EMBL" id="KAF9608064.1"/>
    </source>
</evidence>
<sequence>MRGTPLAISHKMDPPDVDSQLHSIELEAYITFLRAQDGPTWTQFSSQYDGEVAIFSSKESVAQPKNLVCHNGQALAVGKGMIL</sequence>
<proteinExistence type="predicted"/>
<evidence type="ECO:0000313" key="2">
    <source>
        <dbReference type="Proteomes" id="UP000631114"/>
    </source>
</evidence>
<reference evidence="1 2" key="1">
    <citation type="submission" date="2020-10" db="EMBL/GenBank/DDBJ databases">
        <title>The Coptis chinensis genome and diversification of protoberbering-type alkaloids.</title>
        <authorList>
            <person name="Wang B."/>
            <person name="Shu S."/>
            <person name="Song C."/>
            <person name="Liu Y."/>
        </authorList>
    </citation>
    <scope>NUCLEOTIDE SEQUENCE [LARGE SCALE GENOMIC DNA]</scope>
    <source>
        <strain evidence="1">HL-2020</strain>
        <tissue evidence="1">Leaf</tissue>
    </source>
</reference>
<gene>
    <name evidence="1" type="ORF">IFM89_005979</name>
</gene>
<accession>A0A835LYR0</accession>
<dbReference type="Proteomes" id="UP000631114">
    <property type="component" value="Unassembled WGS sequence"/>
</dbReference>
<organism evidence="1 2">
    <name type="scientific">Coptis chinensis</name>
    <dbReference type="NCBI Taxonomy" id="261450"/>
    <lineage>
        <taxon>Eukaryota</taxon>
        <taxon>Viridiplantae</taxon>
        <taxon>Streptophyta</taxon>
        <taxon>Embryophyta</taxon>
        <taxon>Tracheophyta</taxon>
        <taxon>Spermatophyta</taxon>
        <taxon>Magnoliopsida</taxon>
        <taxon>Ranunculales</taxon>
        <taxon>Ranunculaceae</taxon>
        <taxon>Coptidoideae</taxon>
        <taxon>Coptis</taxon>
    </lineage>
</organism>
<dbReference type="EMBL" id="JADFTS010000004">
    <property type="protein sequence ID" value="KAF9608064.1"/>
    <property type="molecule type" value="Genomic_DNA"/>
</dbReference>
<name>A0A835LYR0_9MAGN</name>
<dbReference type="OrthoDB" id="1737049at2759"/>
<comment type="caution">
    <text evidence="1">The sequence shown here is derived from an EMBL/GenBank/DDBJ whole genome shotgun (WGS) entry which is preliminary data.</text>
</comment>
<dbReference type="AlphaFoldDB" id="A0A835LYR0"/>
<keyword evidence="2" id="KW-1185">Reference proteome</keyword>
<protein>
    <submittedName>
        <fullName evidence="1">Uncharacterized protein</fullName>
    </submittedName>
</protein>